<evidence type="ECO:0000313" key="1">
    <source>
        <dbReference type="EMBL" id="TFL02651.1"/>
    </source>
</evidence>
<accession>A0A5C3QQ48</accession>
<dbReference type="AlphaFoldDB" id="A0A5C3QQ48"/>
<gene>
    <name evidence="1" type="ORF">BDV98DRAFT_592312</name>
</gene>
<dbReference type="Proteomes" id="UP000305067">
    <property type="component" value="Unassembled WGS sequence"/>
</dbReference>
<dbReference type="InterPro" id="IPR029058">
    <property type="entry name" value="AB_hydrolase_fold"/>
</dbReference>
<organism evidence="1 2">
    <name type="scientific">Pterulicium gracile</name>
    <dbReference type="NCBI Taxonomy" id="1884261"/>
    <lineage>
        <taxon>Eukaryota</taxon>
        <taxon>Fungi</taxon>
        <taxon>Dikarya</taxon>
        <taxon>Basidiomycota</taxon>
        <taxon>Agaricomycotina</taxon>
        <taxon>Agaricomycetes</taxon>
        <taxon>Agaricomycetidae</taxon>
        <taxon>Agaricales</taxon>
        <taxon>Pleurotineae</taxon>
        <taxon>Pterulaceae</taxon>
        <taxon>Pterulicium</taxon>
    </lineage>
</organism>
<keyword evidence="2" id="KW-1185">Reference proteome</keyword>
<name>A0A5C3QQ48_9AGAR</name>
<dbReference type="Gene3D" id="3.40.50.1820">
    <property type="entry name" value="alpha/beta hydrolase"/>
    <property type="match status" value="1"/>
</dbReference>
<dbReference type="EMBL" id="ML178822">
    <property type="protein sequence ID" value="TFL02651.1"/>
    <property type="molecule type" value="Genomic_DNA"/>
</dbReference>
<sequence length="159" mass="17057">MAQPRQVGAPRGYMGTFNGTTTYMVLPKGAPPKASVIFLHSYESSGLSSAERLFVDRFADAGFWALAPQFSHGDSQYLDGNRMSLILNVVNYLRNGAGDATAPIAVYTIQLAQSNTVQVALATYPRQLIGPAKFQALLSTFAAPFQLHNAALNTAFTPA</sequence>
<dbReference type="SUPFAM" id="SSF53474">
    <property type="entry name" value="alpha/beta-Hydrolases"/>
    <property type="match status" value="1"/>
</dbReference>
<evidence type="ECO:0000313" key="2">
    <source>
        <dbReference type="Proteomes" id="UP000305067"/>
    </source>
</evidence>
<protein>
    <submittedName>
        <fullName evidence="1">Uncharacterized protein</fullName>
    </submittedName>
</protein>
<proteinExistence type="predicted"/>
<reference evidence="1 2" key="1">
    <citation type="journal article" date="2019" name="Nat. Ecol. Evol.">
        <title>Megaphylogeny resolves global patterns of mushroom evolution.</title>
        <authorList>
            <person name="Varga T."/>
            <person name="Krizsan K."/>
            <person name="Foldi C."/>
            <person name="Dima B."/>
            <person name="Sanchez-Garcia M."/>
            <person name="Sanchez-Ramirez S."/>
            <person name="Szollosi G.J."/>
            <person name="Szarkandi J.G."/>
            <person name="Papp V."/>
            <person name="Albert L."/>
            <person name="Andreopoulos W."/>
            <person name="Angelini C."/>
            <person name="Antonin V."/>
            <person name="Barry K.W."/>
            <person name="Bougher N.L."/>
            <person name="Buchanan P."/>
            <person name="Buyck B."/>
            <person name="Bense V."/>
            <person name="Catcheside P."/>
            <person name="Chovatia M."/>
            <person name="Cooper J."/>
            <person name="Damon W."/>
            <person name="Desjardin D."/>
            <person name="Finy P."/>
            <person name="Geml J."/>
            <person name="Haridas S."/>
            <person name="Hughes K."/>
            <person name="Justo A."/>
            <person name="Karasinski D."/>
            <person name="Kautmanova I."/>
            <person name="Kiss B."/>
            <person name="Kocsube S."/>
            <person name="Kotiranta H."/>
            <person name="LaButti K.M."/>
            <person name="Lechner B.E."/>
            <person name="Liimatainen K."/>
            <person name="Lipzen A."/>
            <person name="Lukacs Z."/>
            <person name="Mihaltcheva S."/>
            <person name="Morgado L.N."/>
            <person name="Niskanen T."/>
            <person name="Noordeloos M.E."/>
            <person name="Ohm R.A."/>
            <person name="Ortiz-Santana B."/>
            <person name="Ovrebo C."/>
            <person name="Racz N."/>
            <person name="Riley R."/>
            <person name="Savchenko A."/>
            <person name="Shiryaev A."/>
            <person name="Soop K."/>
            <person name="Spirin V."/>
            <person name="Szebenyi C."/>
            <person name="Tomsovsky M."/>
            <person name="Tulloss R.E."/>
            <person name="Uehling J."/>
            <person name="Grigoriev I.V."/>
            <person name="Vagvolgyi C."/>
            <person name="Papp T."/>
            <person name="Martin F.M."/>
            <person name="Miettinen O."/>
            <person name="Hibbett D.S."/>
            <person name="Nagy L.G."/>
        </authorList>
    </citation>
    <scope>NUCLEOTIDE SEQUENCE [LARGE SCALE GENOMIC DNA]</scope>
    <source>
        <strain evidence="1 2">CBS 309.79</strain>
    </source>
</reference>